<dbReference type="RefSeq" id="WP_013159252.1">
    <property type="nucleotide sequence ID" value="NC_014212.1"/>
</dbReference>
<dbReference type="GO" id="GO:0016787">
    <property type="term" value="F:hydrolase activity"/>
    <property type="evidence" value="ECO:0007669"/>
    <property type="project" value="UniProtKB-KW"/>
</dbReference>
<keyword evidence="4" id="KW-1185">Reference proteome</keyword>
<dbReference type="HOGENOM" id="CLU_1554574_0_0_0"/>
<accession>D7BCY5</accession>
<protein>
    <recommendedName>
        <fullName evidence="2">DUF402 domain-containing protein</fullName>
    </recommendedName>
</protein>
<gene>
    <name evidence="3" type="ordered locus">Mesil_2877</name>
</gene>
<dbReference type="EMBL" id="CP002042">
    <property type="protein sequence ID" value="ADH64718.1"/>
    <property type="molecule type" value="Genomic_DNA"/>
</dbReference>
<dbReference type="AlphaFoldDB" id="D7BCY5"/>
<organism evidence="3 4">
    <name type="scientific">Allomeiothermus silvanus (strain ATCC 700542 / DSM 9946 / NBRC 106475 / NCIMB 13440 / VI-R2)</name>
    <name type="common">Thermus silvanus</name>
    <dbReference type="NCBI Taxonomy" id="526227"/>
    <lineage>
        <taxon>Bacteria</taxon>
        <taxon>Thermotogati</taxon>
        <taxon>Deinococcota</taxon>
        <taxon>Deinococci</taxon>
        <taxon>Thermales</taxon>
        <taxon>Thermaceae</taxon>
        <taxon>Allomeiothermus</taxon>
    </lineage>
</organism>
<dbReference type="SUPFAM" id="SSF159234">
    <property type="entry name" value="FomD-like"/>
    <property type="match status" value="1"/>
</dbReference>
<proteinExistence type="predicted"/>
<dbReference type="PANTHER" id="PTHR39159">
    <property type="match status" value="1"/>
</dbReference>
<dbReference type="InterPro" id="IPR007295">
    <property type="entry name" value="DUF402"/>
</dbReference>
<dbReference type="InterPro" id="IPR035930">
    <property type="entry name" value="FomD-like_sf"/>
</dbReference>
<dbReference type="InterPro" id="IPR050212">
    <property type="entry name" value="Ntdp-like"/>
</dbReference>
<dbReference type="OrthoDB" id="31238at2"/>
<keyword evidence="1" id="KW-0378">Hydrolase</keyword>
<evidence type="ECO:0000313" key="3">
    <source>
        <dbReference type="EMBL" id="ADH64718.1"/>
    </source>
</evidence>
<dbReference type="Proteomes" id="UP000001916">
    <property type="component" value="Chromosome"/>
</dbReference>
<reference evidence="3 4" key="1">
    <citation type="journal article" date="2010" name="Stand. Genomic Sci.">
        <title>Complete genome sequence of Meiothermus silvanus type strain (VI-R2).</title>
        <authorList>
            <person name="Sikorski J."/>
            <person name="Tindall B.J."/>
            <person name="Lowry S."/>
            <person name="Lucas S."/>
            <person name="Nolan M."/>
            <person name="Copeland A."/>
            <person name="Glavina Del Rio T."/>
            <person name="Tice H."/>
            <person name="Cheng J.F."/>
            <person name="Han C."/>
            <person name="Pitluck S."/>
            <person name="Liolios K."/>
            <person name="Ivanova N."/>
            <person name="Mavromatis K."/>
            <person name="Mikhailova N."/>
            <person name="Pati A."/>
            <person name="Goodwin L."/>
            <person name="Chen A."/>
            <person name="Palaniappan K."/>
            <person name="Land M."/>
            <person name="Hauser L."/>
            <person name="Chang Y.J."/>
            <person name="Jeffries C.D."/>
            <person name="Rohde M."/>
            <person name="Goker M."/>
            <person name="Woyke T."/>
            <person name="Bristow J."/>
            <person name="Eisen J.A."/>
            <person name="Markowitz V."/>
            <person name="Hugenholtz P."/>
            <person name="Kyrpides N.C."/>
            <person name="Klenk H.P."/>
            <person name="Lapidus A."/>
        </authorList>
    </citation>
    <scope>NUCLEOTIDE SEQUENCE [LARGE SCALE GENOMIC DNA]</scope>
    <source>
        <strain evidence="4">ATCC 700542 / DSM 9946 / VI-R2</strain>
    </source>
</reference>
<dbReference type="Pfam" id="PF04167">
    <property type="entry name" value="DUF402"/>
    <property type="match status" value="1"/>
</dbReference>
<evidence type="ECO:0000256" key="1">
    <source>
        <dbReference type="ARBA" id="ARBA00022801"/>
    </source>
</evidence>
<evidence type="ECO:0000259" key="2">
    <source>
        <dbReference type="Pfam" id="PF04167"/>
    </source>
</evidence>
<name>D7BCY5_ALLS1</name>
<dbReference type="Gene3D" id="2.40.380.10">
    <property type="entry name" value="FomD-like"/>
    <property type="match status" value="1"/>
</dbReference>
<dbReference type="PANTHER" id="PTHR39159:SF1">
    <property type="entry name" value="UPF0374 PROTEIN YGAC"/>
    <property type="match status" value="1"/>
</dbReference>
<sequence length="183" mass="21791">MNTEDAGSPAVVSYRPRDHLRIEFYKYPENRLHYWWEAEVVEVREEGVLVYMPLGFEFHHESKNRVLRVDHQAYVAFFVGRWYSGGPDLDAEGNVLEYYWNIQSPPRFEPGRIWQYDLELDVKCKADHTCQVFDTEEFAARRWLYPPEWVEQATRAVQEVKQLVLAGGWPVLPRGEGREWLER</sequence>
<dbReference type="STRING" id="526227.Mesil_2877"/>
<feature type="domain" description="DUF402" evidence="2">
    <location>
        <begin position="31"/>
        <end position="168"/>
    </location>
</feature>
<dbReference type="KEGG" id="msv:Mesil_2877"/>
<dbReference type="eggNOG" id="COG3557">
    <property type="taxonomic scope" value="Bacteria"/>
</dbReference>
<evidence type="ECO:0000313" key="4">
    <source>
        <dbReference type="Proteomes" id="UP000001916"/>
    </source>
</evidence>